<evidence type="ECO:0000313" key="2">
    <source>
        <dbReference type="EMBL" id="KAF9078146.1"/>
    </source>
</evidence>
<organism evidence="2 3">
    <name type="scientific">Rhodocollybia butyracea</name>
    <dbReference type="NCBI Taxonomy" id="206335"/>
    <lineage>
        <taxon>Eukaryota</taxon>
        <taxon>Fungi</taxon>
        <taxon>Dikarya</taxon>
        <taxon>Basidiomycota</taxon>
        <taxon>Agaricomycotina</taxon>
        <taxon>Agaricomycetes</taxon>
        <taxon>Agaricomycetidae</taxon>
        <taxon>Agaricales</taxon>
        <taxon>Marasmiineae</taxon>
        <taxon>Omphalotaceae</taxon>
        <taxon>Rhodocollybia</taxon>
    </lineage>
</organism>
<proteinExistence type="predicted"/>
<sequence length="174" mass="20060">MAITHDDDWMWAIQEREKEMPDDEELVFRVRDNFTIEKVDGMCGTPGKRLRNAIQSFLYSDGLCYGYFERPEFDFQPESMPPEKSFRMDKDITQFLEAPPVLPPLPISQDTERWGSLLLEQLSELMQMVSTEDLQPASLRYSPPPPYAPSSTPSVLYSHLGQSPRYSRPGGRVH</sequence>
<evidence type="ECO:0000256" key="1">
    <source>
        <dbReference type="SAM" id="MobiDB-lite"/>
    </source>
</evidence>
<comment type="caution">
    <text evidence="2">The sequence shown here is derived from an EMBL/GenBank/DDBJ whole genome shotgun (WGS) entry which is preliminary data.</text>
</comment>
<accession>A0A9P5QA28</accession>
<reference evidence="2" key="1">
    <citation type="submission" date="2020-11" db="EMBL/GenBank/DDBJ databases">
        <authorList>
            <consortium name="DOE Joint Genome Institute"/>
            <person name="Ahrendt S."/>
            <person name="Riley R."/>
            <person name="Andreopoulos W."/>
            <person name="Labutti K."/>
            <person name="Pangilinan J."/>
            <person name="Ruiz-Duenas F.J."/>
            <person name="Barrasa J.M."/>
            <person name="Sanchez-Garcia M."/>
            <person name="Camarero S."/>
            <person name="Miyauchi S."/>
            <person name="Serrano A."/>
            <person name="Linde D."/>
            <person name="Babiker R."/>
            <person name="Drula E."/>
            <person name="Ayuso-Fernandez I."/>
            <person name="Pacheco R."/>
            <person name="Padilla G."/>
            <person name="Ferreira P."/>
            <person name="Barriuso J."/>
            <person name="Kellner H."/>
            <person name="Castanera R."/>
            <person name="Alfaro M."/>
            <person name="Ramirez L."/>
            <person name="Pisabarro A.G."/>
            <person name="Kuo A."/>
            <person name="Tritt A."/>
            <person name="Lipzen A."/>
            <person name="He G."/>
            <person name="Yan M."/>
            <person name="Ng V."/>
            <person name="Cullen D."/>
            <person name="Martin F."/>
            <person name="Rosso M.-N."/>
            <person name="Henrissat B."/>
            <person name="Hibbett D."/>
            <person name="Martinez A.T."/>
            <person name="Grigoriev I.V."/>
        </authorList>
    </citation>
    <scope>NUCLEOTIDE SEQUENCE</scope>
    <source>
        <strain evidence="2">AH 40177</strain>
    </source>
</reference>
<protein>
    <submittedName>
        <fullName evidence="2">Uncharacterized protein</fullName>
    </submittedName>
</protein>
<keyword evidence="3" id="KW-1185">Reference proteome</keyword>
<dbReference type="AlphaFoldDB" id="A0A9P5QA28"/>
<feature type="region of interest" description="Disordered" evidence="1">
    <location>
        <begin position="136"/>
        <end position="174"/>
    </location>
</feature>
<evidence type="ECO:0000313" key="3">
    <source>
        <dbReference type="Proteomes" id="UP000772434"/>
    </source>
</evidence>
<dbReference type="Proteomes" id="UP000772434">
    <property type="component" value="Unassembled WGS sequence"/>
</dbReference>
<name>A0A9P5QA28_9AGAR</name>
<gene>
    <name evidence="2" type="ORF">BDP27DRAFT_346802</name>
</gene>
<dbReference type="EMBL" id="JADNRY010000002">
    <property type="protein sequence ID" value="KAF9078146.1"/>
    <property type="molecule type" value="Genomic_DNA"/>
</dbReference>